<evidence type="ECO:0000313" key="1">
    <source>
        <dbReference type="EMBL" id="CAA9557896.1"/>
    </source>
</evidence>
<name>A0A6J4UTI3_9BACT</name>
<reference evidence="1" key="1">
    <citation type="submission" date="2020-02" db="EMBL/GenBank/DDBJ databases">
        <authorList>
            <person name="Meier V. D."/>
        </authorList>
    </citation>
    <scope>NUCLEOTIDE SEQUENCE</scope>
    <source>
        <strain evidence="1">AVDCRST_MAG43</strain>
    </source>
</reference>
<protein>
    <submittedName>
        <fullName evidence="1">Uncharacterized protein</fullName>
    </submittedName>
</protein>
<accession>A0A6J4UTI3</accession>
<gene>
    <name evidence="1" type="ORF">AVDCRST_MAG43-1625</name>
</gene>
<sequence length="65" mass="7182">MVLLVLSDQVAAPTAATGERPGRFWTRLNPWCSLSTRRYQYETIPVGMRRSCAARQAGASGELLN</sequence>
<dbReference type="AlphaFoldDB" id="A0A6J4UTI3"/>
<dbReference type="EMBL" id="CADCWI010000086">
    <property type="protein sequence ID" value="CAA9557896.1"/>
    <property type="molecule type" value="Genomic_DNA"/>
</dbReference>
<proteinExistence type="predicted"/>
<organism evidence="1">
    <name type="scientific">uncultured Thermomicrobiales bacterium</name>
    <dbReference type="NCBI Taxonomy" id="1645740"/>
    <lineage>
        <taxon>Bacteria</taxon>
        <taxon>Pseudomonadati</taxon>
        <taxon>Thermomicrobiota</taxon>
        <taxon>Thermomicrobia</taxon>
        <taxon>Thermomicrobiales</taxon>
        <taxon>environmental samples</taxon>
    </lineage>
</organism>